<accession>A0A6L7A9G5</accession>
<dbReference type="AlphaFoldDB" id="A0A6L7A9G5"/>
<feature type="domain" description="TRNA-binding" evidence="4">
    <location>
        <begin position="1"/>
        <end position="40"/>
    </location>
</feature>
<dbReference type="SUPFAM" id="SSF50249">
    <property type="entry name" value="Nucleic acid-binding proteins"/>
    <property type="match status" value="1"/>
</dbReference>
<dbReference type="EMBL" id="WSZI01000009">
    <property type="protein sequence ID" value="MWN20678.1"/>
    <property type="molecule type" value="Genomic_DNA"/>
</dbReference>
<keyword evidence="1 3" id="KW-0820">tRNA-binding</keyword>
<sequence length="40" mass="4258">MKPRKMAGEVSEGMILSAEKNDIVTVTILPDTIEPGSGIE</sequence>
<evidence type="ECO:0000256" key="1">
    <source>
        <dbReference type="ARBA" id="ARBA00022555"/>
    </source>
</evidence>
<dbReference type="InterPro" id="IPR002547">
    <property type="entry name" value="tRNA-bd_dom"/>
</dbReference>
<reference evidence="5 6" key="1">
    <citation type="submission" date="2019-12" db="EMBL/GenBank/DDBJ databases">
        <title>Complete genome sequence of Leuconostoc lactis strain AVN1 provides insights into metabolic potential.</title>
        <authorList>
            <person name="Besrour N."/>
            <person name="Najjari A."/>
            <person name="Fhoula I."/>
            <person name="Jaballah S."/>
            <person name="Klibi N."/>
            <person name="Ouzari H.I."/>
        </authorList>
    </citation>
    <scope>NUCLEOTIDE SEQUENCE [LARGE SCALE GENOMIC DNA]</scope>
    <source>
        <strain evidence="5 6">AVN1</strain>
    </source>
</reference>
<evidence type="ECO:0000313" key="6">
    <source>
        <dbReference type="Proteomes" id="UP000478636"/>
    </source>
</evidence>
<name>A0A6L7A9G5_LEULA</name>
<dbReference type="GO" id="GO:0000049">
    <property type="term" value="F:tRNA binding"/>
    <property type="evidence" value="ECO:0007669"/>
    <property type="project" value="UniProtKB-UniRule"/>
</dbReference>
<gene>
    <name evidence="5" type="ORF">GQS40_02065</name>
</gene>
<organism evidence="5 6">
    <name type="scientific">Leuconostoc lactis</name>
    <dbReference type="NCBI Taxonomy" id="1246"/>
    <lineage>
        <taxon>Bacteria</taxon>
        <taxon>Bacillati</taxon>
        <taxon>Bacillota</taxon>
        <taxon>Bacilli</taxon>
        <taxon>Lactobacillales</taxon>
        <taxon>Lactobacillaceae</taxon>
        <taxon>Leuconostoc</taxon>
    </lineage>
</organism>
<dbReference type="Gene3D" id="2.40.50.140">
    <property type="entry name" value="Nucleic acid-binding proteins"/>
    <property type="match status" value="1"/>
</dbReference>
<evidence type="ECO:0000256" key="2">
    <source>
        <dbReference type="ARBA" id="ARBA00022884"/>
    </source>
</evidence>
<dbReference type="Pfam" id="PF01588">
    <property type="entry name" value="tRNA_bind"/>
    <property type="match status" value="1"/>
</dbReference>
<dbReference type="PROSITE" id="PS50886">
    <property type="entry name" value="TRBD"/>
    <property type="match status" value="1"/>
</dbReference>
<dbReference type="InterPro" id="IPR012340">
    <property type="entry name" value="NA-bd_OB-fold"/>
</dbReference>
<evidence type="ECO:0000313" key="5">
    <source>
        <dbReference type="EMBL" id="MWN20678.1"/>
    </source>
</evidence>
<evidence type="ECO:0000256" key="3">
    <source>
        <dbReference type="PROSITE-ProRule" id="PRU00209"/>
    </source>
</evidence>
<evidence type="ECO:0000259" key="4">
    <source>
        <dbReference type="PROSITE" id="PS50886"/>
    </source>
</evidence>
<keyword evidence="2 3" id="KW-0694">RNA-binding</keyword>
<dbReference type="Proteomes" id="UP000478636">
    <property type="component" value="Unassembled WGS sequence"/>
</dbReference>
<protein>
    <recommendedName>
        <fullName evidence="4">tRNA-binding domain-containing protein</fullName>
    </recommendedName>
</protein>
<comment type="caution">
    <text evidence="5">The sequence shown here is derived from an EMBL/GenBank/DDBJ whole genome shotgun (WGS) entry which is preliminary data.</text>
</comment>
<proteinExistence type="predicted"/>